<dbReference type="Pfam" id="PF07589">
    <property type="entry name" value="PEP-CTERM"/>
    <property type="match status" value="1"/>
</dbReference>
<organism evidence="3 4">
    <name type="scientific">Pseudaquabacterium terrae</name>
    <dbReference type="NCBI Taxonomy" id="2732868"/>
    <lineage>
        <taxon>Bacteria</taxon>
        <taxon>Pseudomonadati</taxon>
        <taxon>Pseudomonadota</taxon>
        <taxon>Betaproteobacteria</taxon>
        <taxon>Burkholderiales</taxon>
        <taxon>Sphaerotilaceae</taxon>
        <taxon>Pseudaquabacterium</taxon>
    </lineage>
</organism>
<feature type="signal peptide" evidence="1">
    <location>
        <begin position="1"/>
        <end position="25"/>
    </location>
</feature>
<name>A0ABX2ETR3_9BURK</name>
<accession>A0ABX2ETR3</accession>
<evidence type="ECO:0000313" key="3">
    <source>
        <dbReference type="EMBL" id="NRF72033.1"/>
    </source>
</evidence>
<evidence type="ECO:0000313" key="4">
    <source>
        <dbReference type="Proteomes" id="UP000737171"/>
    </source>
</evidence>
<reference evidence="3 4" key="1">
    <citation type="submission" date="2020-05" db="EMBL/GenBank/DDBJ databases">
        <title>Aquincola sp. isolate from soil.</title>
        <authorList>
            <person name="Han J."/>
            <person name="Kim D.-U."/>
        </authorList>
    </citation>
    <scope>NUCLEOTIDE SEQUENCE [LARGE SCALE GENOMIC DNA]</scope>
    <source>
        <strain evidence="3 4">S2</strain>
    </source>
</reference>
<dbReference type="Proteomes" id="UP000737171">
    <property type="component" value="Unassembled WGS sequence"/>
</dbReference>
<feature type="domain" description="Ice-binding protein C-terminal" evidence="2">
    <location>
        <begin position="183"/>
        <end position="206"/>
    </location>
</feature>
<gene>
    <name evidence="3" type="ORF">HLB44_34115</name>
</gene>
<evidence type="ECO:0000256" key="1">
    <source>
        <dbReference type="SAM" id="SignalP"/>
    </source>
</evidence>
<proteinExistence type="predicted"/>
<dbReference type="NCBIfam" id="TIGR02595">
    <property type="entry name" value="PEP_CTERM"/>
    <property type="match status" value="1"/>
</dbReference>
<keyword evidence="1" id="KW-0732">Signal</keyword>
<dbReference type="EMBL" id="JABRWJ010000017">
    <property type="protein sequence ID" value="NRF72033.1"/>
    <property type="molecule type" value="Genomic_DNA"/>
</dbReference>
<protein>
    <submittedName>
        <fullName evidence="3">PEP-CTERM sorting domain-containing protein</fullName>
    </submittedName>
</protein>
<dbReference type="RefSeq" id="WP_173134499.1">
    <property type="nucleotide sequence ID" value="NZ_JABRWJ010000017.1"/>
</dbReference>
<comment type="caution">
    <text evidence="3">The sequence shown here is derived from an EMBL/GenBank/DDBJ whole genome shotgun (WGS) entry which is preliminary data.</text>
</comment>
<feature type="chain" id="PRO_5045382463" evidence="1">
    <location>
        <begin position="26"/>
        <end position="209"/>
    </location>
</feature>
<sequence>MNVLLPLVRSLCTVAALSAPLAASAGPSLLVNGSFEANVIAANSWSVLPSLTGWQGVPNIELRRQNAGLAQDGLQFVELDTFNNSGMRQDVATATGQHYTLSWYYSPRINLAAASNPIEVYWNDVLVTTNGGTGVGSNAHQWQLFSFDVIGTGGLDSLRFAAIGTSDSLGGSLDNVALVAVAAVPEPGALALVLAALGGLGLAGRRSKR</sequence>
<evidence type="ECO:0000259" key="2">
    <source>
        <dbReference type="Pfam" id="PF07589"/>
    </source>
</evidence>
<dbReference type="InterPro" id="IPR013424">
    <property type="entry name" value="Ice-binding_C"/>
</dbReference>
<dbReference type="Gene3D" id="2.60.120.260">
    <property type="entry name" value="Galactose-binding domain-like"/>
    <property type="match status" value="1"/>
</dbReference>
<keyword evidence="4" id="KW-1185">Reference proteome</keyword>